<dbReference type="AlphaFoldDB" id="A0A1V4EXN6"/>
<keyword evidence="1" id="KW-0472">Membrane</keyword>
<feature type="transmembrane region" description="Helical" evidence="1">
    <location>
        <begin position="222"/>
        <end position="244"/>
    </location>
</feature>
<feature type="transmembrane region" description="Helical" evidence="1">
    <location>
        <begin position="165"/>
        <end position="183"/>
    </location>
</feature>
<reference evidence="3 4" key="1">
    <citation type="submission" date="2017-02" db="EMBL/GenBank/DDBJ databases">
        <title>Draft genome of Acidibacillus ferrooxidans Huett2.</title>
        <authorList>
            <person name="Schopf S."/>
        </authorList>
    </citation>
    <scope>NUCLEOTIDE SEQUENCE [LARGE SCALE GENOMIC DNA]</scope>
    <source>
        <strain evidence="3 4">Huett2</strain>
    </source>
</reference>
<dbReference type="EMBL" id="MWPS01000001">
    <property type="protein sequence ID" value="OPG17689.1"/>
    <property type="molecule type" value="Genomic_DNA"/>
</dbReference>
<dbReference type="RefSeq" id="WP_079289661.1">
    <property type="nucleotide sequence ID" value="NZ_MWPS01000001.1"/>
</dbReference>
<keyword evidence="1" id="KW-0812">Transmembrane</keyword>
<evidence type="ECO:0000313" key="3">
    <source>
        <dbReference type="EMBL" id="OPG17689.1"/>
    </source>
</evidence>
<dbReference type="InterPro" id="IPR036938">
    <property type="entry name" value="PAP2/HPO_sf"/>
</dbReference>
<sequence>MALFQHRTPLLNSLFMSVSFLGNYATYTVWATLLALRRRVVQAQSLFLVASVAMIVTDLLKHAFDTKRPYLLLNIAPLYPQSAAGAAFPSGHVLVACAVFTFWLLATRVTPRRVIAVSVWVGLLALSRLYLLVHWPIDVCAGAVIGVTLGLLLHAFRSDALRNDALILWVMIIVISVILHKMLVEDSMIHLAFGFSALAAALVATGRAFSGRIRTALRTLGFFVLLASVFVPGMATTLTIPSGILTGIGLDRSQQKSDTLIDS</sequence>
<feature type="transmembrane region" description="Helical" evidence="1">
    <location>
        <begin position="189"/>
        <end position="210"/>
    </location>
</feature>
<feature type="transmembrane region" description="Helical" evidence="1">
    <location>
        <begin position="136"/>
        <end position="153"/>
    </location>
</feature>
<feature type="transmembrane region" description="Helical" evidence="1">
    <location>
        <begin position="113"/>
        <end position="130"/>
    </location>
</feature>
<keyword evidence="4" id="KW-1185">Reference proteome</keyword>
<dbReference type="SMART" id="SM00014">
    <property type="entry name" value="acidPPc"/>
    <property type="match status" value="1"/>
</dbReference>
<dbReference type="Gene3D" id="1.20.144.10">
    <property type="entry name" value="Phosphatidic acid phosphatase type 2/haloperoxidase"/>
    <property type="match status" value="1"/>
</dbReference>
<dbReference type="PANTHER" id="PTHR14969">
    <property type="entry name" value="SPHINGOSINE-1-PHOSPHATE PHOSPHOHYDROLASE"/>
    <property type="match status" value="1"/>
</dbReference>
<accession>A0A1V4EXN6</accession>
<feature type="domain" description="Phosphatidic acid phosphatase type 2/haloperoxidase" evidence="2">
    <location>
        <begin position="43"/>
        <end position="154"/>
    </location>
</feature>
<evidence type="ECO:0000256" key="1">
    <source>
        <dbReference type="SAM" id="Phobius"/>
    </source>
</evidence>
<keyword evidence="1" id="KW-1133">Transmembrane helix</keyword>
<name>A0A1V4EXN6_9BACL</name>
<gene>
    <name evidence="3" type="ORF">B2M26_00640</name>
</gene>
<feature type="transmembrane region" description="Helical" evidence="1">
    <location>
        <begin position="14"/>
        <end position="34"/>
    </location>
</feature>
<dbReference type="InterPro" id="IPR000326">
    <property type="entry name" value="PAP2/HPO"/>
</dbReference>
<dbReference type="SUPFAM" id="SSF48317">
    <property type="entry name" value="Acid phosphatase/Vanadium-dependent haloperoxidase"/>
    <property type="match status" value="1"/>
</dbReference>
<protein>
    <recommendedName>
        <fullName evidence="2">Phosphatidic acid phosphatase type 2/haloperoxidase domain-containing protein</fullName>
    </recommendedName>
</protein>
<dbReference type="PANTHER" id="PTHR14969:SF13">
    <property type="entry name" value="AT30094P"/>
    <property type="match status" value="1"/>
</dbReference>
<proteinExistence type="predicted"/>
<dbReference type="Pfam" id="PF01569">
    <property type="entry name" value="PAP2"/>
    <property type="match status" value="1"/>
</dbReference>
<evidence type="ECO:0000259" key="2">
    <source>
        <dbReference type="SMART" id="SM00014"/>
    </source>
</evidence>
<dbReference type="Proteomes" id="UP000190229">
    <property type="component" value="Unassembled WGS sequence"/>
</dbReference>
<evidence type="ECO:0000313" key="4">
    <source>
        <dbReference type="Proteomes" id="UP000190229"/>
    </source>
</evidence>
<organism evidence="3 4">
    <name type="scientific">Ferroacidibacillus organovorans</name>
    <dbReference type="NCBI Taxonomy" id="1765683"/>
    <lineage>
        <taxon>Bacteria</taxon>
        <taxon>Bacillati</taxon>
        <taxon>Bacillota</taxon>
        <taxon>Bacilli</taxon>
        <taxon>Bacillales</taxon>
        <taxon>Alicyclobacillaceae</taxon>
        <taxon>Ferroacidibacillus</taxon>
    </lineage>
</organism>
<feature type="transmembrane region" description="Helical" evidence="1">
    <location>
        <begin position="46"/>
        <end position="64"/>
    </location>
</feature>
<feature type="transmembrane region" description="Helical" evidence="1">
    <location>
        <begin position="84"/>
        <end position="106"/>
    </location>
</feature>
<comment type="caution">
    <text evidence="3">The sequence shown here is derived from an EMBL/GenBank/DDBJ whole genome shotgun (WGS) entry which is preliminary data.</text>
</comment>